<dbReference type="AlphaFoldDB" id="A0A286UXK0"/>
<proteinExistence type="predicted"/>
<sequence>MSPTSCALKSSPIQTISPQHILLHPKLRNRSFTESRPSLKRQATAPLLSRPEKIVKLATNDKRDMNTVDYSKDIHTAFLEALTLHPPTTTWKFKHSFTNTVDDEYYRIIQDFILKKTGVPHSFDEISERLSSAFSCISIANTDNIPLLNVQHEDPCSLTPEGRNLTYQSSNMPRIDEYPPLIMDSNSTHSTTRTDKRAFYSKKYMSMSRRRQACNRPALKLIIDMPPALSSSYKPGASCSNKTTSSVISPYLSPSAPFRLVTTPVSYPSTPIERNCEAPLEPPQITRSNSVNHRKGDRWMPTPTEGVLPSMKLSPVLLSPVVTTSPQVSKTNHGKVDYDESANYVSARPYHLVRSNSWLSSSQSFCSNRGELEALASPIAIGKNVLDSFTSFPTE</sequence>
<evidence type="ECO:0000313" key="2">
    <source>
        <dbReference type="EMBL" id="PAV24343.1"/>
    </source>
</evidence>
<gene>
    <name evidence="2" type="ORF">PNOK_0141100</name>
</gene>
<dbReference type="EMBL" id="NBII01000001">
    <property type="protein sequence ID" value="PAV24343.1"/>
    <property type="molecule type" value="Genomic_DNA"/>
</dbReference>
<dbReference type="Proteomes" id="UP000217199">
    <property type="component" value="Unassembled WGS sequence"/>
</dbReference>
<evidence type="ECO:0000256" key="1">
    <source>
        <dbReference type="SAM" id="MobiDB-lite"/>
    </source>
</evidence>
<protein>
    <submittedName>
        <fullName evidence="2">Uncharacterized protein</fullName>
    </submittedName>
</protein>
<reference evidence="2 3" key="1">
    <citation type="journal article" date="2017" name="Mol. Ecol.">
        <title>Comparative and population genomic landscape of Phellinus noxius: A hypervariable fungus causing root rot in trees.</title>
        <authorList>
            <person name="Chung C.L."/>
            <person name="Lee T.J."/>
            <person name="Akiba M."/>
            <person name="Lee H.H."/>
            <person name="Kuo T.H."/>
            <person name="Liu D."/>
            <person name="Ke H.M."/>
            <person name="Yokoi T."/>
            <person name="Roa M.B."/>
            <person name="Lu M.J."/>
            <person name="Chang Y.Y."/>
            <person name="Ann P.J."/>
            <person name="Tsai J.N."/>
            <person name="Chen C.Y."/>
            <person name="Tzean S.S."/>
            <person name="Ota Y."/>
            <person name="Hattori T."/>
            <person name="Sahashi N."/>
            <person name="Liou R.F."/>
            <person name="Kikuchi T."/>
            <person name="Tsai I.J."/>
        </authorList>
    </citation>
    <scope>NUCLEOTIDE SEQUENCE [LARGE SCALE GENOMIC DNA]</scope>
    <source>
        <strain evidence="2 3">FFPRI411160</strain>
    </source>
</reference>
<evidence type="ECO:0000313" key="3">
    <source>
        <dbReference type="Proteomes" id="UP000217199"/>
    </source>
</evidence>
<dbReference type="OrthoDB" id="10006572at2759"/>
<name>A0A286UXK0_9AGAM</name>
<dbReference type="InParanoid" id="A0A286UXK0"/>
<accession>A0A286UXK0</accession>
<feature type="region of interest" description="Disordered" evidence="1">
    <location>
        <begin position="274"/>
        <end position="298"/>
    </location>
</feature>
<comment type="caution">
    <text evidence="2">The sequence shown here is derived from an EMBL/GenBank/DDBJ whole genome shotgun (WGS) entry which is preliminary data.</text>
</comment>
<keyword evidence="3" id="KW-1185">Reference proteome</keyword>
<organism evidence="2 3">
    <name type="scientific">Pyrrhoderma noxium</name>
    <dbReference type="NCBI Taxonomy" id="2282107"/>
    <lineage>
        <taxon>Eukaryota</taxon>
        <taxon>Fungi</taxon>
        <taxon>Dikarya</taxon>
        <taxon>Basidiomycota</taxon>
        <taxon>Agaricomycotina</taxon>
        <taxon>Agaricomycetes</taxon>
        <taxon>Hymenochaetales</taxon>
        <taxon>Hymenochaetaceae</taxon>
        <taxon>Pyrrhoderma</taxon>
    </lineage>
</organism>